<feature type="domain" description="Laminin G" evidence="10">
    <location>
        <begin position="8"/>
        <end position="72"/>
    </location>
</feature>
<evidence type="ECO:0000313" key="12">
    <source>
        <dbReference type="EMBL" id="CAG7730803.1"/>
    </source>
</evidence>
<dbReference type="GO" id="GO:0051965">
    <property type="term" value="P:positive regulation of synapse assembly"/>
    <property type="evidence" value="ECO:0007669"/>
    <property type="project" value="TreeGrafter"/>
</dbReference>
<reference evidence="12" key="1">
    <citation type="submission" date="2021-06" db="EMBL/GenBank/DDBJ databases">
        <authorList>
            <person name="Hodson N. C."/>
            <person name="Mongue J. A."/>
            <person name="Jaron S. K."/>
        </authorList>
    </citation>
    <scope>NUCLEOTIDE SEQUENCE</scope>
</reference>
<comment type="caution">
    <text evidence="12">The sequence shown here is derived from an EMBL/GenBank/DDBJ whole genome shotgun (WGS) entry which is preliminary data.</text>
</comment>
<keyword evidence="13" id="KW-1185">Reference proteome</keyword>
<dbReference type="AlphaFoldDB" id="A0A8J2NY54"/>
<protein>
    <submittedName>
        <fullName evidence="12">Uncharacterized protein</fullName>
    </submittedName>
</protein>
<dbReference type="GO" id="GO:0009986">
    <property type="term" value="C:cell surface"/>
    <property type="evidence" value="ECO:0007669"/>
    <property type="project" value="TreeGrafter"/>
</dbReference>
<accession>A0A8J2NY54</accession>
<evidence type="ECO:0000256" key="5">
    <source>
        <dbReference type="ARBA" id="ARBA00022837"/>
    </source>
</evidence>
<dbReference type="InterPro" id="IPR001791">
    <property type="entry name" value="Laminin_G"/>
</dbReference>
<evidence type="ECO:0000256" key="1">
    <source>
        <dbReference type="ARBA" id="ARBA00004479"/>
    </source>
</evidence>
<evidence type="ECO:0000256" key="6">
    <source>
        <dbReference type="ARBA" id="ARBA00022889"/>
    </source>
</evidence>
<dbReference type="PANTHER" id="PTHR14139:SF2">
    <property type="entry name" value="CALSYNTENIN-1"/>
    <property type="match status" value="1"/>
</dbReference>
<evidence type="ECO:0000313" key="13">
    <source>
        <dbReference type="Proteomes" id="UP000708208"/>
    </source>
</evidence>
<evidence type="ECO:0000259" key="10">
    <source>
        <dbReference type="Pfam" id="PF02210"/>
    </source>
</evidence>
<dbReference type="GO" id="GO:0045211">
    <property type="term" value="C:postsynaptic membrane"/>
    <property type="evidence" value="ECO:0007669"/>
    <property type="project" value="TreeGrafter"/>
</dbReference>
<keyword evidence="7" id="KW-1133">Transmembrane helix</keyword>
<name>A0A8J2NY54_9HEXA</name>
<feature type="domain" description="Calsyntenin C-terminal" evidence="11">
    <location>
        <begin position="102"/>
        <end position="153"/>
    </location>
</feature>
<keyword evidence="5" id="KW-0106">Calcium</keyword>
<evidence type="ECO:0000256" key="4">
    <source>
        <dbReference type="ARBA" id="ARBA00022737"/>
    </source>
</evidence>
<sequence>MNDNIVSVYRYEHVCDHQWHHFAVSVQFPEVQLYIDGQPLKQDKNNPEVIDDWPLHPARGINTSLSIGACWQGKTEDPQVLSCLHKCKESLEVPGMEVVQPGMQLMTNTDMTEIIVEGDNTTDIENLIRRVGYINSREFPTPGRRNLHLATKVM</sequence>
<dbReference type="GO" id="GO:0050806">
    <property type="term" value="P:positive regulation of synaptic transmission"/>
    <property type="evidence" value="ECO:0007669"/>
    <property type="project" value="TreeGrafter"/>
</dbReference>
<keyword evidence="4" id="KW-0677">Repeat</keyword>
<dbReference type="InterPro" id="IPR045588">
    <property type="entry name" value="CLSTN_C"/>
</dbReference>
<evidence type="ECO:0000256" key="9">
    <source>
        <dbReference type="ARBA" id="ARBA00023180"/>
    </source>
</evidence>
<dbReference type="GO" id="GO:0007155">
    <property type="term" value="P:cell adhesion"/>
    <property type="evidence" value="ECO:0007669"/>
    <property type="project" value="UniProtKB-KW"/>
</dbReference>
<proteinExistence type="predicted"/>
<keyword evidence="2" id="KW-0812">Transmembrane</keyword>
<organism evidence="12 13">
    <name type="scientific">Allacma fusca</name>
    <dbReference type="NCBI Taxonomy" id="39272"/>
    <lineage>
        <taxon>Eukaryota</taxon>
        <taxon>Metazoa</taxon>
        <taxon>Ecdysozoa</taxon>
        <taxon>Arthropoda</taxon>
        <taxon>Hexapoda</taxon>
        <taxon>Collembola</taxon>
        <taxon>Symphypleona</taxon>
        <taxon>Sminthuridae</taxon>
        <taxon>Allacma</taxon>
    </lineage>
</organism>
<dbReference type="EMBL" id="CAJVCH010200456">
    <property type="protein sequence ID" value="CAG7730803.1"/>
    <property type="molecule type" value="Genomic_DNA"/>
</dbReference>
<evidence type="ECO:0000256" key="3">
    <source>
        <dbReference type="ARBA" id="ARBA00022729"/>
    </source>
</evidence>
<evidence type="ECO:0000256" key="2">
    <source>
        <dbReference type="ARBA" id="ARBA00022692"/>
    </source>
</evidence>
<keyword evidence="3" id="KW-0732">Signal</keyword>
<keyword evidence="6" id="KW-0130">Cell adhesion</keyword>
<dbReference type="PANTHER" id="PTHR14139">
    <property type="entry name" value="CALSYNTENIN"/>
    <property type="match status" value="1"/>
</dbReference>
<evidence type="ECO:0000259" key="11">
    <source>
        <dbReference type="Pfam" id="PF19699"/>
    </source>
</evidence>
<dbReference type="Pfam" id="PF02210">
    <property type="entry name" value="Laminin_G_2"/>
    <property type="match status" value="1"/>
</dbReference>
<keyword evidence="9" id="KW-0325">Glycoprotein</keyword>
<keyword evidence="8" id="KW-0472">Membrane</keyword>
<gene>
    <name evidence="12" type="ORF">AFUS01_LOCUS19421</name>
</gene>
<dbReference type="OrthoDB" id="10012272at2759"/>
<dbReference type="Pfam" id="PF19699">
    <property type="entry name" value="CLSTN_C"/>
    <property type="match status" value="1"/>
</dbReference>
<comment type="subcellular location">
    <subcellularLocation>
        <location evidence="1">Membrane</location>
        <topology evidence="1">Single-pass type I membrane protein</topology>
    </subcellularLocation>
</comment>
<dbReference type="Proteomes" id="UP000708208">
    <property type="component" value="Unassembled WGS sequence"/>
</dbReference>
<evidence type="ECO:0000256" key="7">
    <source>
        <dbReference type="ARBA" id="ARBA00022989"/>
    </source>
</evidence>
<evidence type="ECO:0000256" key="8">
    <source>
        <dbReference type="ARBA" id="ARBA00023136"/>
    </source>
</evidence>